<evidence type="ECO:0000256" key="1">
    <source>
        <dbReference type="SAM" id="MobiDB-lite"/>
    </source>
</evidence>
<dbReference type="EMBL" id="JBBNAE010000001">
    <property type="protein sequence ID" value="KAK9155125.1"/>
    <property type="molecule type" value="Genomic_DNA"/>
</dbReference>
<evidence type="ECO:0000313" key="2">
    <source>
        <dbReference type="EMBL" id="KAK9155125.1"/>
    </source>
</evidence>
<protein>
    <submittedName>
        <fullName evidence="2">Uncharacterized protein</fullName>
    </submittedName>
</protein>
<dbReference type="Proteomes" id="UP001417504">
    <property type="component" value="Unassembled WGS sequence"/>
</dbReference>
<gene>
    <name evidence="2" type="ORF">Sjap_002605</name>
</gene>
<feature type="compositionally biased region" description="Basic and acidic residues" evidence="1">
    <location>
        <begin position="148"/>
        <end position="160"/>
    </location>
</feature>
<comment type="caution">
    <text evidence="2">The sequence shown here is derived from an EMBL/GenBank/DDBJ whole genome shotgun (WGS) entry which is preliminary data.</text>
</comment>
<reference evidence="2 3" key="1">
    <citation type="submission" date="2024-01" db="EMBL/GenBank/DDBJ databases">
        <title>Genome assemblies of Stephania.</title>
        <authorList>
            <person name="Yang L."/>
        </authorList>
    </citation>
    <scope>NUCLEOTIDE SEQUENCE [LARGE SCALE GENOMIC DNA]</scope>
    <source>
        <strain evidence="2">QJT</strain>
        <tissue evidence="2">Leaf</tissue>
    </source>
</reference>
<accession>A0AAP0PUA9</accession>
<organism evidence="2 3">
    <name type="scientific">Stephania japonica</name>
    <dbReference type="NCBI Taxonomy" id="461633"/>
    <lineage>
        <taxon>Eukaryota</taxon>
        <taxon>Viridiplantae</taxon>
        <taxon>Streptophyta</taxon>
        <taxon>Embryophyta</taxon>
        <taxon>Tracheophyta</taxon>
        <taxon>Spermatophyta</taxon>
        <taxon>Magnoliopsida</taxon>
        <taxon>Ranunculales</taxon>
        <taxon>Menispermaceae</taxon>
        <taxon>Menispermoideae</taxon>
        <taxon>Cissampelideae</taxon>
        <taxon>Stephania</taxon>
    </lineage>
</organism>
<feature type="region of interest" description="Disordered" evidence="1">
    <location>
        <begin position="139"/>
        <end position="176"/>
    </location>
</feature>
<sequence>MTRQHAPPWPAPRHVDRIAGDTYTTLNTPIEQVYVEIRSRGLLQQLRPMRVTGQKSEVEELIKDGHLGEYIALQNRTGERNQRIGHAGEEDRDDFPDGKRSERRTPEIHVIKRGPTILIGPGRPYKMARLPDVSLSFTENETSTQHHPHTDAMTESESKATRPNIGGEPKATSPNIDEKSRATRLIIDEEFKAIRPNIGEKPKATSPNIDGESKATCPSTSGEPKAMSLNTGEEPKATHLKLKKQLFNLMFFSYLETEHNEVVNEAKSGSEEMVKEGRGRRRGRGGFWRKLGVAVISKDGAGQLDLLILDTLYKKLLMLDSTKDCRFNHVVFPQDFLAKSG</sequence>
<dbReference type="AlphaFoldDB" id="A0AAP0PUA9"/>
<proteinExistence type="predicted"/>
<evidence type="ECO:0000313" key="3">
    <source>
        <dbReference type="Proteomes" id="UP001417504"/>
    </source>
</evidence>
<name>A0AAP0PUA9_9MAGN</name>
<feature type="region of interest" description="Disordered" evidence="1">
    <location>
        <begin position="78"/>
        <end position="104"/>
    </location>
</feature>
<keyword evidence="3" id="KW-1185">Reference proteome</keyword>
<feature type="region of interest" description="Disordered" evidence="1">
    <location>
        <begin position="198"/>
        <end position="233"/>
    </location>
</feature>